<feature type="region of interest" description="Disordered" evidence="1">
    <location>
        <begin position="1"/>
        <end position="21"/>
    </location>
</feature>
<evidence type="ECO:0000256" key="1">
    <source>
        <dbReference type="SAM" id="MobiDB-lite"/>
    </source>
</evidence>
<feature type="domain" description="SET" evidence="2">
    <location>
        <begin position="22"/>
        <end position="135"/>
    </location>
</feature>
<dbReference type="InterPro" id="IPR046341">
    <property type="entry name" value="SET_dom_sf"/>
</dbReference>
<feature type="compositionally biased region" description="Polar residues" evidence="1">
    <location>
        <begin position="1"/>
        <end position="14"/>
    </location>
</feature>
<dbReference type="InterPro" id="IPR051760">
    <property type="entry name" value="KMT5A"/>
</dbReference>
<dbReference type="Pfam" id="PF00856">
    <property type="entry name" value="SET"/>
    <property type="match status" value="1"/>
</dbReference>
<evidence type="ECO:0000313" key="4">
    <source>
        <dbReference type="Proteomes" id="UP000794436"/>
    </source>
</evidence>
<dbReference type="InterPro" id="IPR001214">
    <property type="entry name" value="SET_dom"/>
</dbReference>
<comment type="caution">
    <text evidence="3">The sequence shown here is derived from an EMBL/GenBank/DDBJ whole genome shotgun (WGS) entry which is preliminary data.</text>
</comment>
<dbReference type="GO" id="GO:0042799">
    <property type="term" value="F:histone H4K20 methyltransferase activity"/>
    <property type="evidence" value="ECO:0007669"/>
    <property type="project" value="TreeGrafter"/>
</dbReference>
<dbReference type="Proteomes" id="UP000794436">
    <property type="component" value="Unassembled WGS sequence"/>
</dbReference>
<organism evidence="3 4">
    <name type="scientific">Pythium oligandrum</name>
    <name type="common">Mycoparasitic fungus</name>
    <dbReference type="NCBI Taxonomy" id="41045"/>
    <lineage>
        <taxon>Eukaryota</taxon>
        <taxon>Sar</taxon>
        <taxon>Stramenopiles</taxon>
        <taxon>Oomycota</taxon>
        <taxon>Peronosporomycetes</taxon>
        <taxon>Pythiales</taxon>
        <taxon>Pythiaceae</taxon>
        <taxon>Pythium</taxon>
    </lineage>
</organism>
<name>A0A8K1CV77_PYTOL</name>
<dbReference type="PANTHER" id="PTHR46167">
    <property type="entry name" value="N-LYSINE METHYLTRANSFERASE KMT5A"/>
    <property type="match status" value="1"/>
</dbReference>
<dbReference type="Gene3D" id="2.170.270.10">
    <property type="entry name" value="SET domain"/>
    <property type="match status" value="1"/>
</dbReference>
<keyword evidence="4" id="KW-1185">Reference proteome</keyword>
<dbReference type="EMBL" id="SPLM01000001">
    <property type="protein sequence ID" value="TMW69558.1"/>
    <property type="molecule type" value="Genomic_DNA"/>
</dbReference>
<dbReference type="SMART" id="SM00317">
    <property type="entry name" value="SET"/>
    <property type="match status" value="1"/>
</dbReference>
<dbReference type="PANTHER" id="PTHR46167:SF1">
    <property type="entry name" value="N-LYSINE METHYLTRANSFERASE KMT5A"/>
    <property type="match status" value="1"/>
</dbReference>
<dbReference type="OrthoDB" id="5560686at2759"/>
<dbReference type="SUPFAM" id="SSF82199">
    <property type="entry name" value="SET domain"/>
    <property type="match status" value="1"/>
</dbReference>
<accession>A0A8K1CV77</accession>
<protein>
    <recommendedName>
        <fullName evidence="2">SET domain-containing protein</fullName>
    </recommendedName>
</protein>
<dbReference type="GO" id="GO:0006357">
    <property type="term" value="P:regulation of transcription by RNA polymerase II"/>
    <property type="evidence" value="ECO:0007669"/>
    <property type="project" value="TreeGrafter"/>
</dbReference>
<dbReference type="GO" id="GO:0005700">
    <property type="term" value="C:polytene chromosome"/>
    <property type="evidence" value="ECO:0007669"/>
    <property type="project" value="TreeGrafter"/>
</dbReference>
<dbReference type="GO" id="GO:0005634">
    <property type="term" value="C:nucleus"/>
    <property type="evidence" value="ECO:0007669"/>
    <property type="project" value="TreeGrafter"/>
</dbReference>
<proteinExistence type="predicted"/>
<dbReference type="PROSITE" id="PS50280">
    <property type="entry name" value="SET"/>
    <property type="match status" value="1"/>
</dbReference>
<evidence type="ECO:0000313" key="3">
    <source>
        <dbReference type="EMBL" id="TMW69558.1"/>
    </source>
</evidence>
<reference evidence="3" key="1">
    <citation type="submission" date="2019-03" db="EMBL/GenBank/DDBJ databases">
        <title>Long read genome sequence of the mycoparasitic Pythium oligandrum ATCC 38472 isolated from sugarbeet rhizosphere.</title>
        <authorList>
            <person name="Gaulin E."/>
        </authorList>
    </citation>
    <scope>NUCLEOTIDE SEQUENCE</scope>
    <source>
        <strain evidence="3">ATCC 38472_TT</strain>
    </source>
</reference>
<gene>
    <name evidence="3" type="ORF">Poli38472_001714</name>
</gene>
<evidence type="ECO:0000259" key="2">
    <source>
        <dbReference type="PROSITE" id="PS50280"/>
    </source>
</evidence>
<sequence length="152" mass="17166">MSSSVEGVVTTTGSDGARAVQDGVEMRPSLIPGAGMGLFATRAHKRGDVVCEYVGTIFPNKVAWKRTDKAYLMKLGEGKYVDALEHPEVLARYINDCRRRAEYNVVFDKRPSEDRALVIALRDIGVDEELYVDYGRFYWIAYNLLHPEHPVR</sequence>
<dbReference type="AlphaFoldDB" id="A0A8K1CV77"/>